<dbReference type="Proteomes" id="UP000646749">
    <property type="component" value="Unassembled WGS sequence"/>
</dbReference>
<protein>
    <submittedName>
        <fullName evidence="1">Uncharacterized protein</fullName>
    </submittedName>
</protein>
<keyword evidence="2" id="KW-1185">Reference proteome</keyword>
<comment type="caution">
    <text evidence="1">The sequence shown here is derived from an EMBL/GenBank/DDBJ whole genome shotgun (WGS) entry which is preliminary data.</text>
</comment>
<accession>A0ABQ4E8D9</accession>
<evidence type="ECO:0000313" key="2">
    <source>
        <dbReference type="Proteomes" id="UP000646749"/>
    </source>
</evidence>
<evidence type="ECO:0000313" key="1">
    <source>
        <dbReference type="EMBL" id="GIG90919.1"/>
    </source>
</evidence>
<sequence>MEAVEELTEFTGTHVLALDDTERVIDSIIERRGVPLSEDKRAAALDAAATFFERLETSLEGVSRVHFEVGTGFRPPDGGAQHEDQNFGEKFQNEFQPAMDQMIDALEANGIRGRLAMDIVTAYSATRVRKPRAAILYSSLLVTTVGACEVFLGDTMRAFLKARPEAMSTSEAKFSFSEVAGFKSIEAFRNYSINKQVDSILRQGSFDDWMKWFDDKLRIKYEDMTSHGLNLREVFQRRHIHVHNDGRVSDLYLLKLPDLEAPPTINTHLEITPAYLTGAIDQLWDFAVVLIVAVGRKLFRKDAASREAINNLGVNTIFEHLKSGKYHCVIELYARLHEGFDSEVDRLTTRVNHWVARSRLGDPKVTAEVEAWDTTTLSRRYQLAKTALQGDYKEAAELAGQLIVGGELTRRDYREWPLLLHVREAYPDPPMPD</sequence>
<reference evidence="1 2" key="1">
    <citation type="submission" date="2021-01" db="EMBL/GenBank/DDBJ databases">
        <title>Whole genome shotgun sequence of Plantactinospora endophytica NBRC 110450.</title>
        <authorList>
            <person name="Komaki H."/>
            <person name="Tamura T."/>
        </authorList>
    </citation>
    <scope>NUCLEOTIDE SEQUENCE [LARGE SCALE GENOMIC DNA]</scope>
    <source>
        <strain evidence="1 2">NBRC 110450</strain>
    </source>
</reference>
<proteinExistence type="predicted"/>
<name>A0ABQ4E8D9_9ACTN</name>
<dbReference type="EMBL" id="BONW01000030">
    <property type="protein sequence ID" value="GIG90919.1"/>
    <property type="molecule type" value="Genomic_DNA"/>
</dbReference>
<gene>
    <name evidence="1" type="ORF">Pen02_58550</name>
</gene>
<organism evidence="1 2">
    <name type="scientific">Plantactinospora endophytica</name>
    <dbReference type="NCBI Taxonomy" id="673535"/>
    <lineage>
        <taxon>Bacteria</taxon>
        <taxon>Bacillati</taxon>
        <taxon>Actinomycetota</taxon>
        <taxon>Actinomycetes</taxon>
        <taxon>Micromonosporales</taxon>
        <taxon>Micromonosporaceae</taxon>
        <taxon>Plantactinospora</taxon>
    </lineage>
</organism>